<comment type="caution">
    <text evidence="4">The sequence shown here is derived from an EMBL/GenBank/DDBJ whole genome shotgun (WGS) entry which is preliminary data.</text>
</comment>
<dbReference type="SUPFAM" id="SSF47336">
    <property type="entry name" value="ACP-like"/>
    <property type="match status" value="1"/>
</dbReference>
<evidence type="ECO:0000256" key="2">
    <source>
        <dbReference type="ARBA" id="ARBA00022553"/>
    </source>
</evidence>
<proteinExistence type="predicted"/>
<feature type="domain" description="Carrier" evidence="3">
    <location>
        <begin position="12"/>
        <end position="85"/>
    </location>
</feature>
<evidence type="ECO:0000259" key="3">
    <source>
        <dbReference type="PROSITE" id="PS50075"/>
    </source>
</evidence>
<dbReference type="Pfam" id="PF00550">
    <property type="entry name" value="PP-binding"/>
    <property type="match status" value="1"/>
</dbReference>
<dbReference type="PANTHER" id="PTHR45527:SF1">
    <property type="entry name" value="FATTY ACID SYNTHASE"/>
    <property type="match status" value="1"/>
</dbReference>
<keyword evidence="1" id="KW-0596">Phosphopantetheine</keyword>
<dbReference type="InterPro" id="IPR036736">
    <property type="entry name" value="ACP-like_sf"/>
</dbReference>
<dbReference type="Gene3D" id="3.40.50.1820">
    <property type="entry name" value="alpha/beta hydrolase"/>
    <property type="match status" value="1"/>
</dbReference>
<gene>
    <name evidence="4" type="ORF">Pa4123_45300</name>
</gene>
<dbReference type="Proteomes" id="UP001144280">
    <property type="component" value="Unassembled WGS sequence"/>
</dbReference>
<organism evidence="4 5">
    <name type="scientific">Phytohabitans aurantiacus</name>
    <dbReference type="NCBI Taxonomy" id="3016789"/>
    <lineage>
        <taxon>Bacteria</taxon>
        <taxon>Bacillati</taxon>
        <taxon>Actinomycetota</taxon>
        <taxon>Actinomycetes</taxon>
        <taxon>Micromonosporales</taxon>
        <taxon>Micromonosporaceae</taxon>
    </lineage>
</organism>
<keyword evidence="2" id="KW-0597">Phosphoprotein</keyword>
<dbReference type="EMBL" id="BSDI01000022">
    <property type="protein sequence ID" value="GLH99255.1"/>
    <property type="molecule type" value="Genomic_DNA"/>
</dbReference>
<dbReference type="PANTHER" id="PTHR45527">
    <property type="entry name" value="NONRIBOSOMAL PEPTIDE SYNTHETASE"/>
    <property type="match status" value="1"/>
</dbReference>
<keyword evidence="5" id="KW-1185">Reference proteome</keyword>
<protein>
    <recommendedName>
        <fullName evidence="3">Carrier domain-containing protein</fullName>
    </recommendedName>
</protein>
<accession>A0ABQ5R104</accession>
<dbReference type="SUPFAM" id="SSF53474">
    <property type="entry name" value="alpha/beta-Hydrolases"/>
    <property type="match status" value="1"/>
</dbReference>
<evidence type="ECO:0000313" key="5">
    <source>
        <dbReference type="Proteomes" id="UP001144280"/>
    </source>
</evidence>
<name>A0ABQ5R104_9ACTN</name>
<dbReference type="RefSeq" id="WP_281898788.1">
    <property type="nucleotide sequence ID" value="NZ_BSDI01000022.1"/>
</dbReference>
<evidence type="ECO:0000256" key="1">
    <source>
        <dbReference type="ARBA" id="ARBA00022450"/>
    </source>
</evidence>
<sequence length="356" mass="38392">MTTVDARAPRLRSCRAVEATLCEVWSGLFDREVSPYDDFFDLGGDSFTLLDMVRAVREHGINLRSSDAFRYSTPARLAESLTVRAGGPALPALRTAVARLAQDSARSWVDTPTPAVGDAPVFVLHSDSHHRREREAALAWAGARPVAGLPVPGSRGPVPPSYRLADLASRHLATLTHAHPAGPVRLIGFGHHGVAAFELARQLRIAGREVALLALVEPPPIGDQPSPPIELLDLVEHRLARLAGRFALAGEESLSEILTVMRDDGWYDPDTTPADLPGLQLAWAQLAQAVHEYEATPYDGPVLLLQDGLDPRPASATWGTLIADLRVHSFDYGLEPPSPMLEDPALAAIMRTALAT</sequence>
<dbReference type="SMART" id="SM00823">
    <property type="entry name" value="PKS_PP"/>
    <property type="match status" value="1"/>
</dbReference>
<dbReference type="InterPro" id="IPR020806">
    <property type="entry name" value="PKS_PP-bd"/>
</dbReference>
<dbReference type="InterPro" id="IPR001031">
    <property type="entry name" value="Thioesterase"/>
</dbReference>
<evidence type="ECO:0000313" key="4">
    <source>
        <dbReference type="EMBL" id="GLH99255.1"/>
    </source>
</evidence>
<dbReference type="InterPro" id="IPR009081">
    <property type="entry name" value="PP-bd_ACP"/>
</dbReference>
<dbReference type="InterPro" id="IPR029058">
    <property type="entry name" value="AB_hydrolase_fold"/>
</dbReference>
<dbReference type="Pfam" id="PF00975">
    <property type="entry name" value="Thioesterase"/>
    <property type="match status" value="1"/>
</dbReference>
<reference evidence="4" key="1">
    <citation type="submission" date="2022-12" db="EMBL/GenBank/DDBJ databases">
        <title>New Phytohabitans aurantiacus sp. RD004123 nov., an actinomycete isolated from soil.</title>
        <authorList>
            <person name="Triningsih D.W."/>
            <person name="Harunari E."/>
            <person name="Igarashi Y."/>
        </authorList>
    </citation>
    <scope>NUCLEOTIDE SEQUENCE</scope>
    <source>
        <strain evidence="4">RD004123</strain>
    </source>
</reference>
<dbReference type="PROSITE" id="PS50075">
    <property type="entry name" value="CARRIER"/>
    <property type="match status" value="1"/>
</dbReference>
<dbReference type="Gene3D" id="1.10.1200.10">
    <property type="entry name" value="ACP-like"/>
    <property type="match status" value="1"/>
</dbReference>